<dbReference type="EMBL" id="PUJU01000008">
    <property type="protein sequence ID" value="NHB87192.1"/>
    <property type="molecule type" value="Genomic_DNA"/>
</dbReference>
<feature type="transmembrane region" description="Helical" evidence="1">
    <location>
        <begin position="475"/>
        <end position="499"/>
    </location>
</feature>
<feature type="transmembrane region" description="Helical" evidence="1">
    <location>
        <begin position="375"/>
        <end position="397"/>
    </location>
</feature>
<keyword evidence="1" id="KW-1133">Transmembrane helix</keyword>
<feature type="domain" description="Phage tail tape measure protein" evidence="2">
    <location>
        <begin position="87"/>
        <end position="283"/>
    </location>
</feature>
<feature type="transmembrane region" description="Helical" evidence="1">
    <location>
        <begin position="409"/>
        <end position="431"/>
    </location>
</feature>
<gene>
    <name evidence="3" type="ORF">C5471_05480</name>
</gene>
<dbReference type="RefSeq" id="WP_133815728.1">
    <property type="nucleotide sequence ID" value="NZ_CAWPIF010000008.1"/>
</dbReference>
<feature type="transmembrane region" description="Helical" evidence="1">
    <location>
        <begin position="437"/>
        <end position="463"/>
    </location>
</feature>
<keyword evidence="4" id="KW-1185">Reference proteome</keyword>
<dbReference type="Pfam" id="PF10145">
    <property type="entry name" value="PhageMin_Tail"/>
    <property type="match status" value="1"/>
</dbReference>
<dbReference type="NCBIfam" id="TIGR01760">
    <property type="entry name" value="tape_meas_TP901"/>
    <property type="match status" value="1"/>
</dbReference>
<evidence type="ECO:0000259" key="2">
    <source>
        <dbReference type="Pfam" id="PF10145"/>
    </source>
</evidence>
<keyword evidence="1" id="KW-0472">Membrane</keyword>
<accession>A0ABX0GF98</accession>
<organism evidence="3 4">
    <name type="scientific">Photorhabdus tasmaniensis</name>
    <dbReference type="NCBI Taxonomy" id="1004159"/>
    <lineage>
        <taxon>Bacteria</taxon>
        <taxon>Pseudomonadati</taxon>
        <taxon>Pseudomonadota</taxon>
        <taxon>Gammaproteobacteria</taxon>
        <taxon>Enterobacterales</taxon>
        <taxon>Morganellaceae</taxon>
        <taxon>Photorhabdus</taxon>
    </lineage>
</organism>
<keyword evidence="1" id="KW-0812">Transmembrane</keyword>
<dbReference type="Proteomes" id="UP000697802">
    <property type="component" value="Unassembled WGS sequence"/>
</dbReference>
<comment type="caution">
    <text evidence="3">The sequence shown here is derived from an EMBL/GenBank/DDBJ whole genome shotgun (WGS) entry which is preliminary data.</text>
</comment>
<evidence type="ECO:0000256" key="1">
    <source>
        <dbReference type="SAM" id="Phobius"/>
    </source>
</evidence>
<sequence length="706" mass="76254">MKELSFLLSLKNNLSAPLGRAQQSVEQFAKKSQESFQKIAVGAAGLWGVSEGMKALLSPAQQVRSALDELSTRNVSTQSLDKVYRASLAFSTAYGKSAAEFVASATVIKGTIAGLTDVELPRYTTAINTLAVATKTSADEAATYMTSLVKRFDSTVRQIGQVPFAEMMASKTAYMTRNFGSGMSDIQAMLESAPTPGKLNIGMDEQFAALGAISQKHGADAGNYYDAFLQNAVRGGRQLGVTLTDAKGVLLAFPDILQKLQTKFGNTIDGNVKAQKALNAAFGDGAKALTASWGQADKLRKHINELGNTHGLDRSTEMAQKMADIWERLGAVWERIRVSLGMQLIPAISPLVEIAIAAGTQFAKWLDMFPNITRWLGYISTFTLGVAAAGAILNITLGMMRFILVGLRAGFKALIWLLNINARVLKIVTFFTKAYRITLLATAVALRFFRGAVLAASIAIANFNLKAKLMAAWTAICRVGIVAWNLVLGVGAIAMRAYGLATMFAGVAMQILLSPVTLIIIALAALALGVWYVIKNWDELKAALMEYAAFRWIIKIAGQVADTYAWAWDTLKAGWQSVVDFFSGLSPVESFLGFVDDIGSVFAGLWDWLKKSFTDSYNWIISKLNTIPGVDIELKTAPIPDDKSALPVPAGMSVPALPPGGINRQILHNQQNMNNNRKTEVREVNIYPPNGASFSSIMESQELAAG</sequence>
<evidence type="ECO:0000313" key="3">
    <source>
        <dbReference type="EMBL" id="NHB87192.1"/>
    </source>
</evidence>
<feature type="transmembrane region" description="Helical" evidence="1">
    <location>
        <begin position="511"/>
        <end position="534"/>
    </location>
</feature>
<evidence type="ECO:0000313" key="4">
    <source>
        <dbReference type="Proteomes" id="UP000697802"/>
    </source>
</evidence>
<reference evidence="3 4" key="1">
    <citation type="submission" date="2018-02" db="EMBL/GenBank/DDBJ databases">
        <authorList>
            <person name="Machado R.A."/>
        </authorList>
    </citation>
    <scope>NUCLEOTIDE SEQUENCE [LARGE SCALE GENOMIC DNA]</scope>
    <source>
        <strain evidence="3 4">T327</strain>
    </source>
</reference>
<dbReference type="InterPro" id="IPR010090">
    <property type="entry name" value="Phage_tape_meas"/>
</dbReference>
<proteinExistence type="predicted"/>
<name>A0ABX0GF98_9GAMM</name>
<protein>
    <submittedName>
        <fullName evidence="3">Phage tail tape measure protein</fullName>
    </submittedName>
</protein>